<feature type="region of interest" description="Disordered" evidence="1">
    <location>
        <begin position="1"/>
        <end position="112"/>
    </location>
</feature>
<evidence type="ECO:0000313" key="2">
    <source>
        <dbReference type="EMBL" id="GFD31582.1"/>
    </source>
</evidence>
<sequence length="150" mass="16541">FKIKGAPSLTLKEQEAVDIMQALKERKKSDKRQPGTEGSKERTGTIPGVPDKSTVISTTSSEGTSVKAGVPDKEKDITKEKDDKDGDANDEGDDHISDTQDADDEDIETKSNEDDIYKYKICVCKDEDEEMINAEVYDSNKGDEYITDVG</sequence>
<dbReference type="EMBL" id="BKCJ011415556">
    <property type="protein sequence ID" value="GFD31582.1"/>
    <property type="molecule type" value="Genomic_DNA"/>
</dbReference>
<name>A0A699V882_TANCI</name>
<comment type="caution">
    <text evidence="2">The sequence shown here is derived from an EMBL/GenBank/DDBJ whole genome shotgun (WGS) entry which is preliminary data.</text>
</comment>
<feature type="compositionally biased region" description="Basic and acidic residues" evidence="1">
    <location>
        <begin position="23"/>
        <end position="43"/>
    </location>
</feature>
<feature type="compositionally biased region" description="Polar residues" evidence="1">
    <location>
        <begin position="54"/>
        <end position="64"/>
    </location>
</feature>
<accession>A0A699V882</accession>
<feature type="compositionally biased region" description="Basic and acidic residues" evidence="1">
    <location>
        <begin position="70"/>
        <end position="87"/>
    </location>
</feature>
<reference evidence="2" key="1">
    <citation type="journal article" date="2019" name="Sci. Rep.">
        <title>Draft genome of Tanacetum cinerariifolium, the natural source of mosquito coil.</title>
        <authorList>
            <person name="Yamashiro T."/>
            <person name="Shiraishi A."/>
            <person name="Satake H."/>
            <person name="Nakayama K."/>
        </authorList>
    </citation>
    <scope>NUCLEOTIDE SEQUENCE</scope>
</reference>
<organism evidence="2">
    <name type="scientific">Tanacetum cinerariifolium</name>
    <name type="common">Dalmatian daisy</name>
    <name type="synonym">Chrysanthemum cinerariifolium</name>
    <dbReference type="NCBI Taxonomy" id="118510"/>
    <lineage>
        <taxon>Eukaryota</taxon>
        <taxon>Viridiplantae</taxon>
        <taxon>Streptophyta</taxon>
        <taxon>Embryophyta</taxon>
        <taxon>Tracheophyta</taxon>
        <taxon>Spermatophyta</taxon>
        <taxon>Magnoliopsida</taxon>
        <taxon>eudicotyledons</taxon>
        <taxon>Gunneridae</taxon>
        <taxon>Pentapetalae</taxon>
        <taxon>asterids</taxon>
        <taxon>campanulids</taxon>
        <taxon>Asterales</taxon>
        <taxon>Asteraceae</taxon>
        <taxon>Asteroideae</taxon>
        <taxon>Anthemideae</taxon>
        <taxon>Anthemidinae</taxon>
        <taxon>Tanacetum</taxon>
    </lineage>
</organism>
<proteinExistence type="predicted"/>
<feature type="non-terminal residue" evidence="2">
    <location>
        <position position="150"/>
    </location>
</feature>
<evidence type="ECO:0000256" key="1">
    <source>
        <dbReference type="SAM" id="MobiDB-lite"/>
    </source>
</evidence>
<gene>
    <name evidence="2" type="ORF">Tci_903551</name>
</gene>
<feature type="non-terminal residue" evidence="2">
    <location>
        <position position="1"/>
    </location>
</feature>
<dbReference type="AlphaFoldDB" id="A0A699V882"/>
<protein>
    <submittedName>
        <fullName evidence="2">Uncharacterized protein</fullName>
    </submittedName>
</protein>